<sequence length="148" mass="16206">MVTRIFPPPFINPAKQCSALNKELDVYSRAVSSEGLLCIRKYWDAHCSTVSKLPAIALLDQSSCPRGISDTDFLALLSRLTSLQQWQIWDLWYTLDVHGCGFVGCPEFTLLVVLMCAAVAGQQMQAVHAYCSSICRVFTGEAAAAANT</sequence>
<evidence type="ECO:0008006" key="3">
    <source>
        <dbReference type="Google" id="ProtNLM"/>
    </source>
</evidence>
<accession>A0ABY8THH0</accession>
<protein>
    <recommendedName>
        <fullName evidence="3">EF-hand domain-containing protein</fullName>
    </recommendedName>
</protein>
<evidence type="ECO:0000313" key="1">
    <source>
        <dbReference type="EMBL" id="WIA08518.1"/>
    </source>
</evidence>
<reference evidence="1 2" key="1">
    <citation type="submission" date="2023-05" db="EMBL/GenBank/DDBJ databases">
        <title>A 100% complete, gapless, phased diploid assembly of the Scenedesmus obliquus UTEX 3031 genome.</title>
        <authorList>
            <person name="Biondi T.C."/>
            <person name="Hanschen E.R."/>
            <person name="Kwon T."/>
            <person name="Eng W."/>
            <person name="Kruse C.P.S."/>
            <person name="Koehler S.I."/>
            <person name="Kunde Y."/>
            <person name="Gleasner C.D."/>
            <person name="You Mak K.T."/>
            <person name="Polle J."/>
            <person name="Hovde B.T."/>
            <person name="Starkenburg S.R."/>
        </authorList>
    </citation>
    <scope>NUCLEOTIDE SEQUENCE [LARGE SCALE GENOMIC DNA]</scope>
    <source>
        <strain evidence="1 2">DOE0152z</strain>
    </source>
</reference>
<evidence type="ECO:0000313" key="2">
    <source>
        <dbReference type="Proteomes" id="UP001244341"/>
    </source>
</evidence>
<name>A0ABY8THH0_TETOB</name>
<gene>
    <name evidence="1" type="ORF">OEZ85_007952</name>
</gene>
<dbReference type="EMBL" id="CP126208">
    <property type="protein sequence ID" value="WIA08518.1"/>
    <property type="molecule type" value="Genomic_DNA"/>
</dbReference>
<proteinExistence type="predicted"/>
<dbReference type="Proteomes" id="UP001244341">
    <property type="component" value="Chromosome 1b"/>
</dbReference>
<organism evidence="1 2">
    <name type="scientific">Tetradesmus obliquus</name>
    <name type="common">Green alga</name>
    <name type="synonym">Acutodesmus obliquus</name>
    <dbReference type="NCBI Taxonomy" id="3088"/>
    <lineage>
        <taxon>Eukaryota</taxon>
        <taxon>Viridiplantae</taxon>
        <taxon>Chlorophyta</taxon>
        <taxon>core chlorophytes</taxon>
        <taxon>Chlorophyceae</taxon>
        <taxon>CS clade</taxon>
        <taxon>Sphaeropleales</taxon>
        <taxon>Scenedesmaceae</taxon>
        <taxon>Tetradesmus</taxon>
    </lineage>
</organism>
<keyword evidence="2" id="KW-1185">Reference proteome</keyword>